<dbReference type="GeneID" id="1475487"/>
<dbReference type="Gene3D" id="2.60.40.790">
    <property type="match status" value="1"/>
</dbReference>
<dbReference type="RefSeq" id="WP_083755954.1">
    <property type="nucleotide sequence ID" value="NZ_DUJU01000056.1"/>
</dbReference>
<dbReference type="InterPro" id="IPR002068">
    <property type="entry name" value="A-crystallin/Hsp20_dom"/>
</dbReference>
<protein>
    <submittedName>
        <fullName evidence="2">Hsp20/alpha crystallin family protein</fullName>
    </submittedName>
</protein>
<dbReference type="EMBL" id="DUJU01000056">
    <property type="protein sequence ID" value="HIH93405.1"/>
    <property type="molecule type" value="Genomic_DNA"/>
</dbReference>
<dbReference type="CDD" id="cd00298">
    <property type="entry name" value="ACD_sHsps_p23-like"/>
    <property type="match status" value="1"/>
</dbReference>
<accession>A0A832SJD8</accession>
<dbReference type="AlphaFoldDB" id="A0A832SJD8"/>
<gene>
    <name evidence="2" type="ORF">HA338_05000</name>
</gene>
<reference evidence="2" key="1">
    <citation type="journal article" date="2020" name="bioRxiv">
        <title>A rank-normalized archaeal taxonomy based on genome phylogeny resolves widespread incomplete and uneven classifications.</title>
        <authorList>
            <person name="Rinke C."/>
            <person name="Chuvochina M."/>
            <person name="Mussig A.J."/>
            <person name="Chaumeil P.-A."/>
            <person name="Waite D.W."/>
            <person name="Whitman W.B."/>
            <person name="Parks D.H."/>
            <person name="Hugenholtz P."/>
        </authorList>
    </citation>
    <scope>NUCLEOTIDE SEQUENCE</scope>
    <source>
        <strain evidence="2">UBA8876</strain>
    </source>
</reference>
<feature type="domain" description="SHSP" evidence="1">
    <location>
        <begin position="15"/>
        <end position="93"/>
    </location>
</feature>
<comment type="caution">
    <text evidence="2">The sequence shown here is derived from an EMBL/GenBank/DDBJ whole genome shotgun (WGS) entry which is preliminary data.</text>
</comment>
<dbReference type="InterPro" id="IPR008978">
    <property type="entry name" value="HSP20-like_chaperone"/>
</dbReference>
<dbReference type="Proteomes" id="UP000600774">
    <property type="component" value="Unassembled WGS sequence"/>
</dbReference>
<organism evidence="2 3">
    <name type="scientific">Methanosarcina acetivorans</name>
    <dbReference type="NCBI Taxonomy" id="2214"/>
    <lineage>
        <taxon>Archaea</taxon>
        <taxon>Methanobacteriati</taxon>
        <taxon>Methanobacteriota</taxon>
        <taxon>Stenosarchaea group</taxon>
        <taxon>Methanomicrobia</taxon>
        <taxon>Methanosarcinales</taxon>
        <taxon>Methanosarcinaceae</taxon>
        <taxon>Methanosarcina</taxon>
    </lineage>
</organism>
<dbReference type="SUPFAM" id="SSF49764">
    <property type="entry name" value="HSP20-like chaperones"/>
    <property type="match status" value="1"/>
</dbReference>
<dbReference type="Pfam" id="PF00011">
    <property type="entry name" value="HSP20"/>
    <property type="match status" value="1"/>
</dbReference>
<evidence type="ECO:0000313" key="2">
    <source>
        <dbReference type="EMBL" id="HIH93405.1"/>
    </source>
</evidence>
<evidence type="ECO:0000313" key="3">
    <source>
        <dbReference type="Proteomes" id="UP000600774"/>
    </source>
</evidence>
<evidence type="ECO:0000259" key="1">
    <source>
        <dbReference type="Pfam" id="PF00011"/>
    </source>
</evidence>
<proteinExistence type="predicted"/>
<name>A0A832SJD8_9EURY</name>
<sequence length="98" mass="11103">MAMVKMSPDIFSCSDDEGNLDIEIDMFGVKKENIELKMVEEGFFVRAKREETGVEYVGTYAFCCAVVPEKAVAKYVDGKLYVKVPYRESTETVDVKIQ</sequence>